<dbReference type="InterPro" id="IPR014349">
    <property type="entry name" value="Rieske_Fe-S_prot"/>
</dbReference>
<comment type="subunit">
    <text evidence="2">Heterodimer of a large and a small subunit.</text>
</comment>
<reference evidence="10 11" key="1">
    <citation type="submission" date="2021-03" db="EMBL/GenBank/DDBJ databases">
        <title>Geobacter metallireducens gen. nov. sp. nov., a microorganism capable of coupling the complete oxidation of organic compounds to the reduction of iron and other metals.</title>
        <authorList>
            <person name="Li Y."/>
        </authorList>
    </citation>
    <scope>NUCLEOTIDE SEQUENCE [LARGE SCALE GENOMIC DNA]</scope>
    <source>
        <strain evidence="10 11">Jerry-YX</strain>
    </source>
</reference>
<comment type="subcellular location">
    <subcellularLocation>
        <location evidence="1">Cell envelope</location>
    </subcellularLocation>
</comment>
<dbReference type="Gene3D" id="2.102.10.10">
    <property type="entry name" value="Rieske [2Fe-2S] iron-sulphur domain"/>
    <property type="match status" value="1"/>
</dbReference>
<evidence type="ECO:0000256" key="7">
    <source>
        <dbReference type="ARBA" id="ARBA00023157"/>
    </source>
</evidence>
<dbReference type="PROSITE" id="PS51318">
    <property type="entry name" value="TAT"/>
    <property type="match status" value="1"/>
</dbReference>
<keyword evidence="6" id="KW-0411">Iron-sulfur</keyword>
<keyword evidence="3" id="KW-0001">2Fe-2S</keyword>
<evidence type="ECO:0000256" key="6">
    <source>
        <dbReference type="ARBA" id="ARBA00023014"/>
    </source>
</evidence>
<name>A0ABX7Q291_9BACT</name>
<evidence type="ECO:0000256" key="2">
    <source>
        <dbReference type="ARBA" id="ARBA00011771"/>
    </source>
</evidence>
<organism evidence="10 11">
    <name type="scientific">Geobacter benzoatilyticus</name>
    <dbReference type="NCBI Taxonomy" id="2815309"/>
    <lineage>
        <taxon>Bacteria</taxon>
        <taxon>Pseudomonadati</taxon>
        <taxon>Thermodesulfobacteriota</taxon>
        <taxon>Desulfuromonadia</taxon>
        <taxon>Geobacterales</taxon>
        <taxon>Geobacteraceae</taxon>
        <taxon>Geobacter</taxon>
    </lineage>
</organism>
<dbReference type="InterPro" id="IPR006311">
    <property type="entry name" value="TAT_signal"/>
</dbReference>
<keyword evidence="11" id="KW-1185">Reference proteome</keyword>
<dbReference type="InterPro" id="IPR017941">
    <property type="entry name" value="Rieske_2Fe-2S"/>
</dbReference>
<sequence>MQTSSRREFLGFCLGGLAVAGAVAVAYPILGYLTPVKTNESGDRISFAATEIPPEGAKFFKFRGTTGVVIRKQGGELVALSAICTHLGCVVQWEKEKQNFLCPCHAGRFTPDGTVISGPPPKPLERLPIVVADGVVTVG</sequence>
<dbReference type="PROSITE" id="PS51296">
    <property type="entry name" value="RIESKE"/>
    <property type="match status" value="1"/>
</dbReference>
<gene>
    <name evidence="10" type="ORF">JZM60_13530</name>
</gene>
<evidence type="ECO:0000313" key="10">
    <source>
        <dbReference type="EMBL" id="QSV45150.1"/>
    </source>
</evidence>
<comment type="cofactor">
    <cofactor evidence="8">
        <name>[2Fe-2S] cluster</name>
        <dbReference type="ChEBI" id="CHEBI:190135"/>
    </cofactor>
</comment>
<evidence type="ECO:0000313" key="11">
    <source>
        <dbReference type="Proteomes" id="UP000663651"/>
    </source>
</evidence>
<keyword evidence="5" id="KW-0408">Iron</keyword>
<keyword evidence="4" id="KW-0479">Metal-binding</keyword>
<evidence type="ECO:0000256" key="3">
    <source>
        <dbReference type="ARBA" id="ARBA00022714"/>
    </source>
</evidence>
<dbReference type="SUPFAM" id="SSF50022">
    <property type="entry name" value="ISP domain"/>
    <property type="match status" value="1"/>
</dbReference>
<dbReference type="EMBL" id="CP071382">
    <property type="protein sequence ID" value="QSV45150.1"/>
    <property type="molecule type" value="Genomic_DNA"/>
</dbReference>
<dbReference type="CDD" id="cd03467">
    <property type="entry name" value="Rieske"/>
    <property type="match status" value="1"/>
</dbReference>
<dbReference type="PANTHER" id="PTHR10134">
    <property type="entry name" value="CYTOCHROME B-C1 COMPLEX SUBUNIT RIESKE, MITOCHONDRIAL"/>
    <property type="match status" value="1"/>
</dbReference>
<dbReference type="NCBIfam" id="TIGR01409">
    <property type="entry name" value="TAT_signal_seq"/>
    <property type="match status" value="1"/>
</dbReference>
<dbReference type="PRINTS" id="PR00162">
    <property type="entry name" value="RIESKE"/>
</dbReference>
<dbReference type="InterPro" id="IPR036922">
    <property type="entry name" value="Rieske_2Fe-2S_sf"/>
</dbReference>
<accession>A0ABX7Q291</accession>
<evidence type="ECO:0000256" key="4">
    <source>
        <dbReference type="ARBA" id="ARBA00022723"/>
    </source>
</evidence>
<dbReference type="InterPro" id="IPR019546">
    <property type="entry name" value="TAT_signal_bac_arc"/>
</dbReference>
<dbReference type="Pfam" id="PF00355">
    <property type="entry name" value="Rieske"/>
    <property type="match status" value="1"/>
</dbReference>
<dbReference type="Proteomes" id="UP000663651">
    <property type="component" value="Chromosome"/>
</dbReference>
<dbReference type="InterPro" id="IPR005805">
    <property type="entry name" value="Rieske_Fe-S_prot_C"/>
</dbReference>
<evidence type="ECO:0000256" key="8">
    <source>
        <dbReference type="ARBA" id="ARBA00034078"/>
    </source>
</evidence>
<evidence type="ECO:0000256" key="5">
    <source>
        <dbReference type="ARBA" id="ARBA00023004"/>
    </source>
</evidence>
<protein>
    <submittedName>
        <fullName evidence="10">Rieske (2Fe-2S) protein</fullName>
    </submittedName>
</protein>
<evidence type="ECO:0000259" key="9">
    <source>
        <dbReference type="PROSITE" id="PS51296"/>
    </source>
</evidence>
<keyword evidence="7" id="KW-1015">Disulfide bond</keyword>
<dbReference type="RefSeq" id="WP_207162956.1">
    <property type="nucleotide sequence ID" value="NZ_CP071382.1"/>
</dbReference>
<feature type="domain" description="Rieske" evidence="9">
    <location>
        <begin position="44"/>
        <end position="138"/>
    </location>
</feature>
<evidence type="ECO:0000256" key="1">
    <source>
        <dbReference type="ARBA" id="ARBA00004196"/>
    </source>
</evidence>
<proteinExistence type="predicted"/>